<sequence length="539" mass="60443">MSFEQFGLSPELLSGLADVRIEEPTPLQNEVIPLALQGKHILAKYEAGEDDGVFLIPALQKLTTNGEVKGTRVLILTPSVERAKAIDEQVWAMGYHAQVGSSLLSMKGNRGEQEQALKDEAPVVVANPGRIIELLEKNKQKLSHVELVIIDEAHGMENYNLVSRVKDIMQYVEGEPQPLIFSEKNNQATQELSDMLLQNPSVIGFDKAGTHSSSSEKNTSEDKKTQENKPESSSKENKEEDEQEEFVLDQEEVNRKLREASVSVVLNPEEKKEEKQEQTSDSEQDDDPGPINEDLSQGYIYVPPRAKISTLLAHLEKNLTDKVVVFAASKRTTDRLFRIIRKKGWGVVSINPGLKEEYYNERFGKFTSGEMKILLVGGLSATEVDLNEAKQVINYDVPNEVEEYKYRAELVGKGKATRMISLVSKMDKDDIDEIVKQVGYAPKEIPLPEEVKEKKGRGKKSRRKKNSKRKGRNNKSSNSNNKDRKRRKDPKKENKTNGLPRPTYDGLSGGKEGKKKGKGKRPSPGKSDGAFGWIKKLFN</sequence>
<evidence type="ECO:0000256" key="3">
    <source>
        <dbReference type="ARBA" id="ARBA00022806"/>
    </source>
</evidence>
<dbReference type="InterPro" id="IPR050079">
    <property type="entry name" value="DEAD_box_RNA_helicase"/>
</dbReference>
<feature type="compositionally biased region" description="Acidic residues" evidence="7">
    <location>
        <begin position="239"/>
        <end position="251"/>
    </location>
</feature>
<dbReference type="GO" id="GO:0005829">
    <property type="term" value="C:cytosol"/>
    <property type="evidence" value="ECO:0007669"/>
    <property type="project" value="TreeGrafter"/>
</dbReference>
<dbReference type="PANTHER" id="PTHR47959:SF1">
    <property type="entry name" value="ATP-DEPENDENT RNA HELICASE DBPA"/>
    <property type="match status" value="1"/>
</dbReference>
<dbReference type="PROSITE" id="PS51194">
    <property type="entry name" value="HELICASE_CTER"/>
    <property type="match status" value="1"/>
</dbReference>
<feature type="compositionally biased region" description="Basic and acidic residues" evidence="7">
    <location>
        <begin position="218"/>
        <end position="238"/>
    </location>
</feature>
<dbReference type="CDD" id="cd00268">
    <property type="entry name" value="DEADc"/>
    <property type="match status" value="1"/>
</dbReference>
<comment type="similarity">
    <text evidence="5">Belongs to the DEAD box helicase family.</text>
</comment>
<dbReference type="InterPro" id="IPR014001">
    <property type="entry name" value="Helicase_ATP-bd"/>
</dbReference>
<keyword evidence="1" id="KW-0547">Nucleotide-binding</keyword>
<dbReference type="SMART" id="SM00487">
    <property type="entry name" value="DEXDc"/>
    <property type="match status" value="1"/>
</dbReference>
<evidence type="ECO:0000256" key="5">
    <source>
        <dbReference type="ARBA" id="ARBA00038437"/>
    </source>
</evidence>
<dbReference type="SUPFAM" id="SSF52540">
    <property type="entry name" value="P-loop containing nucleoside triphosphate hydrolases"/>
    <property type="match status" value="2"/>
</dbReference>
<evidence type="ECO:0000256" key="1">
    <source>
        <dbReference type="ARBA" id="ARBA00022741"/>
    </source>
</evidence>
<keyword evidence="3 11" id="KW-0347">Helicase</keyword>
<dbReference type="GO" id="GO:0005524">
    <property type="term" value="F:ATP binding"/>
    <property type="evidence" value="ECO:0007669"/>
    <property type="project" value="UniProtKB-KW"/>
</dbReference>
<dbReference type="Gene3D" id="3.40.50.300">
    <property type="entry name" value="P-loop containing nucleotide triphosphate hydrolases"/>
    <property type="match status" value="2"/>
</dbReference>
<dbReference type="PANTHER" id="PTHR47959">
    <property type="entry name" value="ATP-DEPENDENT RNA HELICASE RHLE-RELATED"/>
    <property type="match status" value="1"/>
</dbReference>
<feature type="domain" description="DEAD-box RNA helicase Q" evidence="10">
    <location>
        <begin position="1"/>
        <end position="29"/>
    </location>
</feature>
<feature type="compositionally biased region" description="Basic residues" evidence="7">
    <location>
        <begin position="454"/>
        <end position="473"/>
    </location>
</feature>
<dbReference type="EMBL" id="FXTP01000005">
    <property type="protein sequence ID" value="SMO58367.1"/>
    <property type="molecule type" value="Genomic_DNA"/>
</dbReference>
<dbReference type="AlphaFoldDB" id="A0A521CFZ6"/>
<keyword evidence="12" id="KW-1185">Reference proteome</keyword>
<evidence type="ECO:0000313" key="11">
    <source>
        <dbReference type="EMBL" id="SMO58367.1"/>
    </source>
</evidence>
<reference evidence="11 12" key="1">
    <citation type="submission" date="2017-05" db="EMBL/GenBank/DDBJ databases">
        <authorList>
            <person name="Varghese N."/>
            <person name="Submissions S."/>
        </authorList>
    </citation>
    <scope>NUCLEOTIDE SEQUENCE [LARGE SCALE GENOMIC DNA]</scope>
    <source>
        <strain evidence="11 12">DSM 21985</strain>
    </source>
</reference>
<dbReference type="InterPro" id="IPR014014">
    <property type="entry name" value="RNA_helicase_DEAD_Q_motif"/>
</dbReference>
<proteinExistence type="inferred from homology"/>
<gene>
    <name evidence="11" type="ORF">SAMN06265219_105127</name>
</gene>
<dbReference type="InterPro" id="IPR044742">
    <property type="entry name" value="DEAD/DEAH_RhlB"/>
</dbReference>
<feature type="short sequence motif" description="Q motif" evidence="6">
    <location>
        <begin position="1"/>
        <end position="29"/>
    </location>
</feature>
<evidence type="ECO:0000313" key="12">
    <source>
        <dbReference type="Proteomes" id="UP000317557"/>
    </source>
</evidence>
<dbReference type="InterPro" id="IPR011545">
    <property type="entry name" value="DEAD/DEAH_box_helicase_dom"/>
</dbReference>
<dbReference type="GO" id="GO:0003676">
    <property type="term" value="F:nucleic acid binding"/>
    <property type="evidence" value="ECO:0007669"/>
    <property type="project" value="InterPro"/>
</dbReference>
<dbReference type="Proteomes" id="UP000317557">
    <property type="component" value="Unassembled WGS sequence"/>
</dbReference>
<evidence type="ECO:0000256" key="6">
    <source>
        <dbReference type="PROSITE-ProRule" id="PRU00552"/>
    </source>
</evidence>
<dbReference type="Pfam" id="PF00271">
    <property type="entry name" value="Helicase_C"/>
    <property type="match status" value="1"/>
</dbReference>
<feature type="compositionally biased region" description="Basic residues" evidence="7">
    <location>
        <begin position="513"/>
        <end position="523"/>
    </location>
</feature>
<evidence type="ECO:0000259" key="10">
    <source>
        <dbReference type="PROSITE" id="PS51195"/>
    </source>
</evidence>
<dbReference type="PROSITE" id="PS51195">
    <property type="entry name" value="Q_MOTIF"/>
    <property type="match status" value="1"/>
</dbReference>
<name>A0A521CFZ6_9BACT</name>
<keyword evidence="4" id="KW-0067">ATP-binding</keyword>
<evidence type="ECO:0000259" key="9">
    <source>
        <dbReference type="PROSITE" id="PS51194"/>
    </source>
</evidence>
<evidence type="ECO:0000256" key="4">
    <source>
        <dbReference type="ARBA" id="ARBA00022840"/>
    </source>
</evidence>
<evidence type="ECO:0000259" key="8">
    <source>
        <dbReference type="PROSITE" id="PS51192"/>
    </source>
</evidence>
<dbReference type="Pfam" id="PF00270">
    <property type="entry name" value="DEAD"/>
    <property type="match status" value="1"/>
</dbReference>
<feature type="domain" description="Helicase ATP-binding" evidence="8">
    <location>
        <begin position="32"/>
        <end position="203"/>
    </location>
</feature>
<dbReference type="RefSeq" id="WP_142453952.1">
    <property type="nucleotide sequence ID" value="NZ_FXTP01000005.1"/>
</dbReference>
<dbReference type="InterPro" id="IPR027417">
    <property type="entry name" value="P-loop_NTPase"/>
</dbReference>
<dbReference type="PROSITE" id="PS51192">
    <property type="entry name" value="HELICASE_ATP_BIND_1"/>
    <property type="match status" value="1"/>
</dbReference>
<evidence type="ECO:0000256" key="7">
    <source>
        <dbReference type="SAM" id="MobiDB-lite"/>
    </source>
</evidence>
<feature type="region of interest" description="Disordered" evidence="7">
    <location>
        <begin position="204"/>
        <end position="296"/>
    </location>
</feature>
<feature type="domain" description="Helicase C-terminal" evidence="9">
    <location>
        <begin position="294"/>
        <end position="453"/>
    </location>
</feature>
<accession>A0A521CFZ6</accession>
<dbReference type="GO" id="GO:0016787">
    <property type="term" value="F:hydrolase activity"/>
    <property type="evidence" value="ECO:0007669"/>
    <property type="project" value="UniProtKB-KW"/>
</dbReference>
<feature type="compositionally biased region" description="Basic and acidic residues" evidence="7">
    <location>
        <begin position="268"/>
        <end position="278"/>
    </location>
</feature>
<organism evidence="11 12">
    <name type="scientific">Gracilimonas mengyeensis</name>
    <dbReference type="NCBI Taxonomy" id="1302730"/>
    <lineage>
        <taxon>Bacteria</taxon>
        <taxon>Pseudomonadati</taxon>
        <taxon>Balneolota</taxon>
        <taxon>Balneolia</taxon>
        <taxon>Balneolales</taxon>
        <taxon>Balneolaceae</taxon>
        <taxon>Gracilimonas</taxon>
    </lineage>
</organism>
<keyword evidence="2" id="KW-0378">Hydrolase</keyword>
<dbReference type="InterPro" id="IPR001650">
    <property type="entry name" value="Helicase_C-like"/>
</dbReference>
<dbReference type="OrthoDB" id="1522458at2"/>
<protein>
    <submittedName>
        <fullName evidence="11">Superfamily II DNA and RNA helicase</fullName>
    </submittedName>
</protein>
<dbReference type="GO" id="GO:0003724">
    <property type="term" value="F:RNA helicase activity"/>
    <property type="evidence" value="ECO:0007669"/>
    <property type="project" value="InterPro"/>
</dbReference>
<feature type="region of interest" description="Disordered" evidence="7">
    <location>
        <begin position="446"/>
        <end position="539"/>
    </location>
</feature>
<evidence type="ECO:0000256" key="2">
    <source>
        <dbReference type="ARBA" id="ARBA00022801"/>
    </source>
</evidence>